<sequence>MKLLQPGLGPLDGDHYLPADPSRVHWGLLPNATAEPLLTVRSGKTVTFDTISHEGILEDQGRDPAAFFGAAGIARNSLLHDAVELAASPREHMPEIHGPHVVTGPVAVHGAQPGDVLEVEVLALRRRAPYGVISNRHGKGALPDEYPQTPPGEPASMVATVGDDGRGRLPVGDGRQLGFALRPFLGIMGVAPATESPVHSVPPGPHGGNLDVRHLGTGARLFLPVQVPEGLFYVGDPHFSQGDGEVALTAFEAPLRATLRLTVHSDPATRSLAARLRAPFAETAVDHIVLGLDHNLDEALRNAVRDALTLLTDRFGIPGPVGLAYLSAAADFHVSQVVDIVKGVHGRMPKADLP</sequence>
<accession>A0ABW8M213</accession>
<dbReference type="EMBL" id="JBJDQH010000024">
    <property type="protein sequence ID" value="MFK4272208.1"/>
    <property type="molecule type" value="Genomic_DNA"/>
</dbReference>
<evidence type="ECO:0000313" key="1">
    <source>
        <dbReference type="EMBL" id="MFK4272208.1"/>
    </source>
</evidence>
<dbReference type="RefSeq" id="WP_358646736.1">
    <property type="nucleotide sequence ID" value="NZ_JBFAEV010000049.1"/>
</dbReference>
<dbReference type="Pfam" id="PF03069">
    <property type="entry name" value="FmdA_AmdA"/>
    <property type="match status" value="2"/>
</dbReference>
<name>A0ABW8M213_9ACTN</name>
<keyword evidence="2" id="KW-1185">Reference proteome</keyword>
<dbReference type="Gene3D" id="2.60.120.580">
    <property type="entry name" value="Acetamidase/Formamidase-like domains"/>
    <property type="match status" value="2"/>
</dbReference>
<organism evidence="1 2">
    <name type="scientific">Streptomyces milbemycinicus</name>
    <dbReference type="NCBI Taxonomy" id="476552"/>
    <lineage>
        <taxon>Bacteria</taxon>
        <taxon>Bacillati</taxon>
        <taxon>Actinomycetota</taxon>
        <taxon>Actinomycetes</taxon>
        <taxon>Kitasatosporales</taxon>
        <taxon>Streptomycetaceae</taxon>
        <taxon>Streptomyces</taxon>
    </lineage>
</organism>
<gene>
    <name evidence="1" type="ORF">ACI2L5_46095</name>
</gene>
<dbReference type="PANTHER" id="PTHR31891">
    <property type="entry name" value="FORMAMIDASE C869.04-RELATED"/>
    <property type="match status" value="1"/>
</dbReference>
<protein>
    <submittedName>
        <fullName evidence="1">Acetamidase/formamidase family protein</fullName>
    </submittedName>
</protein>
<dbReference type="Gene3D" id="3.10.28.20">
    <property type="entry name" value="Acetamidase/Formamidase-like domains"/>
    <property type="match status" value="1"/>
</dbReference>
<dbReference type="Proteomes" id="UP001620295">
    <property type="component" value="Unassembled WGS sequence"/>
</dbReference>
<comment type="caution">
    <text evidence="1">The sequence shown here is derived from an EMBL/GenBank/DDBJ whole genome shotgun (WGS) entry which is preliminary data.</text>
</comment>
<evidence type="ECO:0000313" key="2">
    <source>
        <dbReference type="Proteomes" id="UP001620295"/>
    </source>
</evidence>
<dbReference type="PANTHER" id="PTHR31891:SF1">
    <property type="entry name" value="FORMAMIDASE C869.04-RELATED"/>
    <property type="match status" value="1"/>
</dbReference>
<dbReference type="InterPro" id="IPR004304">
    <property type="entry name" value="FmdA_AmdA"/>
</dbReference>
<dbReference type="SUPFAM" id="SSF141130">
    <property type="entry name" value="Acetamidase/Formamidase-like"/>
    <property type="match status" value="1"/>
</dbReference>
<proteinExistence type="predicted"/>
<reference evidence="1 2" key="1">
    <citation type="submission" date="2024-11" db="EMBL/GenBank/DDBJ databases">
        <title>The Natural Products Discovery Center: Release of the First 8490 Sequenced Strains for Exploring Actinobacteria Biosynthetic Diversity.</title>
        <authorList>
            <person name="Kalkreuter E."/>
            <person name="Kautsar S.A."/>
            <person name="Yang D."/>
            <person name="Bader C.D."/>
            <person name="Teijaro C.N."/>
            <person name="Fluegel L."/>
            <person name="Davis C.M."/>
            <person name="Simpson J.R."/>
            <person name="Lauterbach L."/>
            <person name="Steele A.D."/>
            <person name="Gui C."/>
            <person name="Meng S."/>
            <person name="Li G."/>
            <person name="Viehrig K."/>
            <person name="Ye F."/>
            <person name="Su P."/>
            <person name="Kiefer A.F."/>
            <person name="Nichols A."/>
            <person name="Cepeda A.J."/>
            <person name="Yan W."/>
            <person name="Fan B."/>
            <person name="Jiang Y."/>
            <person name="Adhikari A."/>
            <person name="Zheng C.-J."/>
            <person name="Schuster L."/>
            <person name="Cowan T.M."/>
            <person name="Smanski M.J."/>
            <person name="Chevrette M.G."/>
            <person name="De Carvalho L.P.S."/>
            <person name="Shen B."/>
        </authorList>
    </citation>
    <scope>NUCLEOTIDE SEQUENCE [LARGE SCALE GENOMIC DNA]</scope>
    <source>
        <strain evidence="1 2">NPDC020863</strain>
    </source>
</reference>